<gene>
    <name evidence="17" type="ORF">ELD05_12245</name>
</gene>
<comment type="pathway">
    <text evidence="3">Amino-acid degradation; 4-aminobutanoate degradation.</text>
</comment>
<dbReference type="PIRSF" id="PIRSF000521">
    <property type="entry name" value="Transaminase_4ab_Lys_Orn"/>
    <property type="match status" value="1"/>
</dbReference>
<sequence length="450" mass="50068">MIENVLPEIKTEVPGEKSKLLLQKRKELVSRGISNAIPIFVEEAKGALIKDVDGNIFLDFASGIGMQNAGHCDDEVVEAIKEQVGKYIHPCFHVAMYEPYINVAQKLVSIAPGKYEKKVLLTNSGAEAVENAIKLSRKYTKKRVILSAEGSFHGRTYFALTLTSKVKPYKHGFGPFIPDVYKIPYAYCYRCNHTYKYPECDLECIERIKKFIATEVSPEDIAAVIVEPIQGEGGIIVPPKRYLQELQNLCKENGFVFIVDEIQTGFGRTGYTFASEYFGLEPDLITVAKSIANGIPLSAVVGRKEILDAPDEGGVGGTYAGSPLACVAANVVIEKFARGEFLANAKRLGKIIEEKLERMFERYSVIGDVRGTAAMWGIEFVKDRNSKQPYPEFVKEVIKFSYQRGVIFISAGIYSNVLRLLPPLVMTQEQAEYGLNVLEEAIKYCLQNGL</sequence>
<dbReference type="PANTHER" id="PTHR11986">
    <property type="entry name" value="AMINOTRANSFERASE CLASS III"/>
    <property type="match status" value="1"/>
</dbReference>
<evidence type="ECO:0000313" key="17">
    <source>
        <dbReference type="EMBL" id="AZT91321.1"/>
    </source>
</evidence>
<dbReference type="PROSITE" id="PS00600">
    <property type="entry name" value="AA_TRANSFER_CLASS_3"/>
    <property type="match status" value="1"/>
</dbReference>
<comment type="catalytic activity">
    <reaction evidence="14">
        <text>4-aminobutanoate + 2-oxoglutarate = succinate semialdehyde + L-glutamate</text>
        <dbReference type="Rhea" id="RHEA:23352"/>
        <dbReference type="ChEBI" id="CHEBI:16810"/>
        <dbReference type="ChEBI" id="CHEBI:29985"/>
        <dbReference type="ChEBI" id="CHEBI:57706"/>
        <dbReference type="ChEBI" id="CHEBI:59888"/>
        <dbReference type="EC" id="2.6.1.19"/>
    </reaction>
</comment>
<evidence type="ECO:0000256" key="13">
    <source>
        <dbReference type="ARBA" id="ARBA00031787"/>
    </source>
</evidence>
<dbReference type="KEGG" id="ccha:ELD05_12245"/>
<dbReference type="AlphaFoldDB" id="A0A3T0D824"/>
<comment type="cofactor">
    <cofactor evidence="2">
        <name>pyridoxal 5'-phosphate</name>
        <dbReference type="ChEBI" id="CHEBI:597326"/>
    </cofactor>
</comment>
<protein>
    <recommendedName>
        <fullName evidence="12">(S)-3-amino-2-methylpropionate transaminase</fullName>
        <ecNumber evidence="6">2.6.1.19</ecNumber>
        <ecNumber evidence="5">2.6.1.22</ecNumber>
    </recommendedName>
    <alternativeName>
        <fullName evidence="13">GABA aminotransferase</fullName>
    </alternativeName>
    <alternativeName>
        <fullName evidence="11">Gamma-amino-N-butyrate transaminase</fullName>
    </alternativeName>
    <alternativeName>
        <fullName evidence="15">Glutamate:succinic semialdehyde transaminase</fullName>
    </alternativeName>
    <alternativeName>
        <fullName evidence="10">L-AIBAT</fullName>
    </alternativeName>
</protein>
<evidence type="ECO:0000256" key="7">
    <source>
        <dbReference type="ARBA" id="ARBA00022576"/>
    </source>
</evidence>
<dbReference type="CDD" id="cd00610">
    <property type="entry name" value="OAT_like"/>
    <property type="match status" value="1"/>
</dbReference>
<keyword evidence="7 17" id="KW-0032">Aminotransferase</keyword>
<evidence type="ECO:0000256" key="6">
    <source>
        <dbReference type="ARBA" id="ARBA00012912"/>
    </source>
</evidence>
<keyword evidence="8 17" id="KW-0808">Transferase</keyword>
<dbReference type="GO" id="GO:0034386">
    <property type="term" value="F:4-aminobutyrate:2-oxoglutarate transaminase activity"/>
    <property type="evidence" value="ECO:0007669"/>
    <property type="project" value="UniProtKB-EC"/>
</dbReference>
<dbReference type="InterPro" id="IPR015421">
    <property type="entry name" value="PyrdxlP-dep_Trfase_major"/>
</dbReference>
<dbReference type="EC" id="2.6.1.19" evidence="6"/>
<keyword evidence="9 16" id="KW-0663">Pyridoxal phosphate</keyword>
<evidence type="ECO:0000256" key="2">
    <source>
        <dbReference type="ARBA" id="ARBA00001933"/>
    </source>
</evidence>
<dbReference type="InterPro" id="IPR005814">
    <property type="entry name" value="Aminotrans_3"/>
</dbReference>
<dbReference type="GO" id="GO:0042802">
    <property type="term" value="F:identical protein binding"/>
    <property type="evidence" value="ECO:0007669"/>
    <property type="project" value="TreeGrafter"/>
</dbReference>
<dbReference type="InterPro" id="IPR049704">
    <property type="entry name" value="Aminotrans_3_PPA_site"/>
</dbReference>
<keyword evidence="18" id="KW-1185">Reference proteome</keyword>
<evidence type="ECO:0000256" key="11">
    <source>
        <dbReference type="ARBA" id="ARBA00030204"/>
    </source>
</evidence>
<name>A0A3T0D824_9FIRM</name>
<dbReference type="FunFam" id="3.40.640.10:FF:000013">
    <property type="entry name" value="4-aminobutyrate aminotransferase"/>
    <property type="match status" value="1"/>
</dbReference>
<evidence type="ECO:0000256" key="3">
    <source>
        <dbReference type="ARBA" id="ARBA00005176"/>
    </source>
</evidence>
<evidence type="ECO:0000256" key="14">
    <source>
        <dbReference type="ARBA" id="ARBA00048021"/>
    </source>
</evidence>
<dbReference type="InterPro" id="IPR015422">
    <property type="entry name" value="PyrdxlP-dep_Trfase_small"/>
</dbReference>
<organism evidence="17 18">
    <name type="scientific">Caldicellulosiruptor changbaiensis</name>
    <dbReference type="NCBI Taxonomy" id="1222016"/>
    <lineage>
        <taxon>Bacteria</taxon>
        <taxon>Bacillati</taxon>
        <taxon>Bacillota</taxon>
        <taxon>Bacillota incertae sedis</taxon>
        <taxon>Caldicellulosiruptorales</taxon>
        <taxon>Caldicellulosiruptoraceae</taxon>
        <taxon>Caldicellulosiruptor</taxon>
    </lineage>
</organism>
<dbReference type="SUPFAM" id="SSF53383">
    <property type="entry name" value="PLP-dependent transferases"/>
    <property type="match status" value="1"/>
</dbReference>
<dbReference type="Gene3D" id="3.40.640.10">
    <property type="entry name" value="Type I PLP-dependent aspartate aminotransferase-like (Major domain)"/>
    <property type="match status" value="1"/>
</dbReference>
<evidence type="ECO:0000256" key="1">
    <source>
        <dbReference type="ARBA" id="ARBA00001750"/>
    </source>
</evidence>
<evidence type="ECO:0000256" key="15">
    <source>
        <dbReference type="ARBA" id="ARBA00050054"/>
    </source>
</evidence>
<evidence type="ECO:0000313" key="18">
    <source>
        <dbReference type="Proteomes" id="UP000282930"/>
    </source>
</evidence>
<dbReference type="GO" id="GO:0047298">
    <property type="term" value="F:(S)-3-amino-2-methylpropionate transaminase activity"/>
    <property type="evidence" value="ECO:0007669"/>
    <property type="project" value="UniProtKB-EC"/>
</dbReference>
<reference evidence="17 18" key="1">
    <citation type="submission" date="2018-12" db="EMBL/GenBank/DDBJ databases">
        <title>Genome sequence from the cellulolytic species, Caldicellulosiruptor changbaiensis.</title>
        <authorList>
            <person name="Blumer-Schuette S.E."/>
            <person name="Mendoza C."/>
        </authorList>
    </citation>
    <scope>NUCLEOTIDE SEQUENCE [LARGE SCALE GENOMIC DNA]</scope>
    <source>
        <strain evidence="17 18">CBS-Z</strain>
    </source>
</reference>
<dbReference type="Proteomes" id="UP000282930">
    <property type="component" value="Chromosome"/>
</dbReference>
<dbReference type="GO" id="GO:0030170">
    <property type="term" value="F:pyridoxal phosphate binding"/>
    <property type="evidence" value="ECO:0007669"/>
    <property type="project" value="InterPro"/>
</dbReference>
<evidence type="ECO:0000256" key="12">
    <source>
        <dbReference type="ARBA" id="ARBA00030857"/>
    </source>
</evidence>
<dbReference type="RefSeq" id="WP_127352651.1">
    <property type="nucleotide sequence ID" value="NZ_CP034791.1"/>
</dbReference>
<evidence type="ECO:0000256" key="8">
    <source>
        <dbReference type="ARBA" id="ARBA00022679"/>
    </source>
</evidence>
<proteinExistence type="inferred from homology"/>
<evidence type="ECO:0000256" key="4">
    <source>
        <dbReference type="ARBA" id="ARBA00008954"/>
    </source>
</evidence>
<evidence type="ECO:0000256" key="10">
    <source>
        <dbReference type="ARBA" id="ARBA00029760"/>
    </source>
</evidence>
<comment type="similarity">
    <text evidence="4 16">Belongs to the class-III pyridoxal-phosphate-dependent aminotransferase family.</text>
</comment>
<evidence type="ECO:0000256" key="5">
    <source>
        <dbReference type="ARBA" id="ARBA00012876"/>
    </source>
</evidence>
<dbReference type="InterPro" id="IPR050103">
    <property type="entry name" value="Class-III_PLP-dep_AT"/>
</dbReference>
<dbReference type="Pfam" id="PF00202">
    <property type="entry name" value="Aminotran_3"/>
    <property type="match status" value="1"/>
</dbReference>
<dbReference type="EMBL" id="CP034791">
    <property type="protein sequence ID" value="AZT91321.1"/>
    <property type="molecule type" value="Genomic_DNA"/>
</dbReference>
<comment type="catalytic activity">
    <reaction evidence="1">
        <text>(S)-3-amino-2-methylpropanoate + 2-oxoglutarate = 2-methyl-3-oxopropanoate + L-glutamate</text>
        <dbReference type="Rhea" id="RHEA:13993"/>
        <dbReference type="ChEBI" id="CHEBI:16810"/>
        <dbReference type="ChEBI" id="CHEBI:29985"/>
        <dbReference type="ChEBI" id="CHEBI:57700"/>
        <dbReference type="ChEBI" id="CHEBI:58655"/>
        <dbReference type="EC" id="2.6.1.22"/>
    </reaction>
</comment>
<dbReference type="Gene3D" id="3.90.1150.10">
    <property type="entry name" value="Aspartate Aminotransferase, domain 1"/>
    <property type="match status" value="1"/>
</dbReference>
<evidence type="ECO:0000256" key="9">
    <source>
        <dbReference type="ARBA" id="ARBA00022898"/>
    </source>
</evidence>
<dbReference type="EC" id="2.6.1.22" evidence="5"/>
<evidence type="ECO:0000256" key="16">
    <source>
        <dbReference type="RuleBase" id="RU003560"/>
    </source>
</evidence>
<dbReference type="InterPro" id="IPR015424">
    <property type="entry name" value="PyrdxlP-dep_Trfase"/>
</dbReference>
<accession>A0A3T0D824</accession>